<name>A0A379G8Y3_9BACT</name>
<dbReference type="EMBL" id="UGTP01000002">
    <property type="protein sequence ID" value="SUC37405.1"/>
    <property type="molecule type" value="Genomic_DNA"/>
</dbReference>
<accession>A0A379G8Y3</accession>
<feature type="transmembrane region" description="Helical" evidence="1">
    <location>
        <begin position="323"/>
        <end position="342"/>
    </location>
</feature>
<dbReference type="GeneID" id="78571543"/>
<sequence>MLKQLIQLQIVKKRRNFKWKNLFLGTYFYVLIAILIVSSFAEMGGDMLKTLLQFKWERIIPTVATMIILPDVLSKLLFKTDSAIMDAYIKSRPISKRTWIYFISITNLFNFWTLAWALPLSIGCFFLMPFGTAFASAVLLLSVSYTNSLAVVALRTSQGWEWKWATIVGWLMWWSLTFVHGLNLFGMSWGIHISLLFCLIILGIATGIYYLQCLNSYDERRKKTENVKKSHSSAFFIEMRPFVRGKRLRLVFILPIILIAQAFWYASMGSDAPDAESTNIMLPMAIMALPIMALQLTFALEGNYFDGLWTRPINIAQLLFRKYYTAIPLSLVGFVLLLPTYFLYNTSIFLLLGCLLFSVGFANLIILTYCFRTKAIDIFASGFMNTQGTDFSPASFAIAFTVMLGPMVLTMFVPLNILGFVLGGIGIIGLVAHKHAINWIANRYQRNRYRHFERYRNK</sequence>
<feature type="transmembrane region" description="Helical" evidence="1">
    <location>
        <begin position="130"/>
        <end position="152"/>
    </location>
</feature>
<organism evidence="2 3">
    <name type="scientific">Prevotella pallens</name>
    <dbReference type="NCBI Taxonomy" id="60133"/>
    <lineage>
        <taxon>Bacteria</taxon>
        <taxon>Pseudomonadati</taxon>
        <taxon>Bacteroidota</taxon>
        <taxon>Bacteroidia</taxon>
        <taxon>Bacteroidales</taxon>
        <taxon>Prevotellaceae</taxon>
        <taxon>Prevotella</taxon>
    </lineage>
</organism>
<keyword evidence="1" id="KW-1133">Transmembrane helix</keyword>
<feature type="transmembrane region" description="Helical" evidence="1">
    <location>
        <begin position="248"/>
        <end position="268"/>
    </location>
</feature>
<feature type="transmembrane region" description="Helical" evidence="1">
    <location>
        <begin position="99"/>
        <end position="118"/>
    </location>
</feature>
<feature type="transmembrane region" description="Helical" evidence="1">
    <location>
        <begin position="280"/>
        <end position="302"/>
    </location>
</feature>
<keyword evidence="1" id="KW-0812">Transmembrane</keyword>
<reference evidence="2 3" key="1">
    <citation type="submission" date="2018-06" db="EMBL/GenBank/DDBJ databases">
        <authorList>
            <consortium name="Pathogen Informatics"/>
            <person name="Doyle S."/>
        </authorList>
    </citation>
    <scope>NUCLEOTIDE SEQUENCE [LARGE SCALE GENOMIC DNA]</scope>
    <source>
        <strain evidence="2 3">NCTC13043</strain>
    </source>
</reference>
<feature type="transmembrane region" description="Helical" evidence="1">
    <location>
        <begin position="348"/>
        <end position="371"/>
    </location>
</feature>
<feature type="transmembrane region" description="Helical" evidence="1">
    <location>
        <begin position="21"/>
        <end position="39"/>
    </location>
</feature>
<dbReference type="AlphaFoldDB" id="A0A379G8Y3"/>
<feature type="transmembrane region" description="Helical" evidence="1">
    <location>
        <begin position="191"/>
        <end position="211"/>
    </location>
</feature>
<dbReference type="InterPro" id="IPR043742">
    <property type="entry name" value="DUF5687"/>
</dbReference>
<dbReference type="Pfam" id="PF18940">
    <property type="entry name" value="DUF5687"/>
    <property type="match status" value="1"/>
</dbReference>
<gene>
    <name evidence="2" type="ORF">NCTC13043_01893</name>
</gene>
<protein>
    <submittedName>
        <fullName evidence="2">Uncharacterized protein</fullName>
    </submittedName>
</protein>
<evidence type="ECO:0000256" key="1">
    <source>
        <dbReference type="SAM" id="Phobius"/>
    </source>
</evidence>
<feature type="transmembrane region" description="Helical" evidence="1">
    <location>
        <begin position="391"/>
        <end position="412"/>
    </location>
</feature>
<evidence type="ECO:0000313" key="3">
    <source>
        <dbReference type="Proteomes" id="UP000254235"/>
    </source>
</evidence>
<dbReference type="Proteomes" id="UP000254235">
    <property type="component" value="Unassembled WGS sequence"/>
</dbReference>
<keyword evidence="1" id="KW-0472">Membrane</keyword>
<feature type="transmembrane region" description="Helical" evidence="1">
    <location>
        <begin position="59"/>
        <end position="78"/>
    </location>
</feature>
<evidence type="ECO:0000313" key="2">
    <source>
        <dbReference type="EMBL" id="SUC37405.1"/>
    </source>
</evidence>
<proteinExistence type="predicted"/>
<dbReference type="RefSeq" id="WP_115083875.1">
    <property type="nucleotide sequence ID" value="NZ_CAJPLF010000064.1"/>
</dbReference>
<dbReference type="OrthoDB" id="1063180at2"/>
<feature type="transmembrane region" description="Helical" evidence="1">
    <location>
        <begin position="418"/>
        <end position="441"/>
    </location>
</feature>
<feature type="transmembrane region" description="Helical" evidence="1">
    <location>
        <begin position="164"/>
        <end position="185"/>
    </location>
</feature>